<feature type="region of interest" description="Disordered" evidence="1">
    <location>
        <begin position="1"/>
        <end position="103"/>
    </location>
</feature>
<dbReference type="Proteomes" id="UP000265515">
    <property type="component" value="Unassembled WGS sequence"/>
</dbReference>
<evidence type="ECO:0000313" key="2">
    <source>
        <dbReference type="EMBL" id="GBG78028.1"/>
    </source>
</evidence>
<protein>
    <submittedName>
        <fullName evidence="2">Uncharacterized protein</fullName>
    </submittedName>
</protein>
<feature type="compositionally biased region" description="Basic and acidic residues" evidence="1">
    <location>
        <begin position="12"/>
        <end position="41"/>
    </location>
</feature>
<keyword evidence="3" id="KW-1185">Reference proteome</keyword>
<dbReference type="Gramene" id="GBG78028">
    <property type="protein sequence ID" value="GBG78028"/>
    <property type="gene ID" value="CBR_g25963"/>
</dbReference>
<accession>A0A388L6X5</accession>
<name>A0A388L6X5_CHABU</name>
<proteinExistence type="predicted"/>
<sequence>MKGKRRYAGRARKGEIRLTKGESGGRRKTREGKGEARENEATPHVTGYCRTQSGYVVSGLGNDRPNGKQPRGIVQVRGTQSSSRRRASRRDIEGGNEGEKETK</sequence>
<reference evidence="2 3" key="1">
    <citation type="journal article" date="2018" name="Cell">
        <title>The Chara Genome: Secondary Complexity and Implications for Plant Terrestrialization.</title>
        <authorList>
            <person name="Nishiyama T."/>
            <person name="Sakayama H."/>
            <person name="Vries J.D."/>
            <person name="Buschmann H."/>
            <person name="Saint-Marcoux D."/>
            <person name="Ullrich K.K."/>
            <person name="Haas F.B."/>
            <person name="Vanderstraeten L."/>
            <person name="Becker D."/>
            <person name="Lang D."/>
            <person name="Vosolsobe S."/>
            <person name="Rombauts S."/>
            <person name="Wilhelmsson P.K.I."/>
            <person name="Janitza P."/>
            <person name="Kern R."/>
            <person name="Heyl A."/>
            <person name="Rumpler F."/>
            <person name="Villalobos L.I.A.C."/>
            <person name="Clay J.M."/>
            <person name="Skokan R."/>
            <person name="Toyoda A."/>
            <person name="Suzuki Y."/>
            <person name="Kagoshima H."/>
            <person name="Schijlen E."/>
            <person name="Tajeshwar N."/>
            <person name="Catarino B."/>
            <person name="Hetherington A.J."/>
            <person name="Saltykova A."/>
            <person name="Bonnot C."/>
            <person name="Breuninger H."/>
            <person name="Symeonidi A."/>
            <person name="Radhakrishnan G.V."/>
            <person name="Van Nieuwerburgh F."/>
            <person name="Deforce D."/>
            <person name="Chang C."/>
            <person name="Karol K.G."/>
            <person name="Hedrich R."/>
            <person name="Ulvskov P."/>
            <person name="Glockner G."/>
            <person name="Delwiche C.F."/>
            <person name="Petrasek J."/>
            <person name="Van de Peer Y."/>
            <person name="Friml J."/>
            <person name="Beilby M."/>
            <person name="Dolan L."/>
            <person name="Kohara Y."/>
            <person name="Sugano S."/>
            <person name="Fujiyama A."/>
            <person name="Delaux P.-M."/>
            <person name="Quint M."/>
            <person name="TheiBen G."/>
            <person name="Hagemann M."/>
            <person name="Harholt J."/>
            <person name="Dunand C."/>
            <person name="Zachgo S."/>
            <person name="Langdale J."/>
            <person name="Maumus F."/>
            <person name="Straeten D.V.D."/>
            <person name="Gould S.B."/>
            <person name="Rensing S.A."/>
        </authorList>
    </citation>
    <scope>NUCLEOTIDE SEQUENCE [LARGE SCALE GENOMIC DNA]</scope>
    <source>
        <strain evidence="2 3">S276</strain>
    </source>
</reference>
<organism evidence="2 3">
    <name type="scientific">Chara braunii</name>
    <name type="common">Braun's stonewort</name>
    <dbReference type="NCBI Taxonomy" id="69332"/>
    <lineage>
        <taxon>Eukaryota</taxon>
        <taxon>Viridiplantae</taxon>
        <taxon>Streptophyta</taxon>
        <taxon>Charophyceae</taxon>
        <taxon>Charales</taxon>
        <taxon>Characeae</taxon>
        <taxon>Chara</taxon>
    </lineage>
</organism>
<feature type="compositionally biased region" description="Basic residues" evidence="1">
    <location>
        <begin position="1"/>
        <end position="11"/>
    </location>
</feature>
<comment type="caution">
    <text evidence="2">The sequence shown here is derived from an EMBL/GenBank/DDBJ whole genome shotgun (WGS) entry which is preliminary data.</text>
</comment>
<dbReference type="EMBL" id="BFEA01000284">
    <property type="protein sequence ID" value="GBG78028.1"/>
    <property type="molecule type" value="Genomic_DNA"/>
</dbReference>
<dbReference type="AlphaFoldDB" id="A0A388L6X5"/>
<gene>
    <name evidence="2" type="ORF">CBR_g25963</name>
</gene>
<evidence type="ECO:0000313" key="3">
    <source>
        <dbReference type="Proteomes" id="UP000265515"/>
    </source>
</evidence>
<evidence type="ECO:0000256" key="1">
    <source>
        <dbReference type="SAM" id="MobiDB-lite"/>
    </source>
</evidence>
<feature type="compositionally biased region" description="Basic and acidic residues" evidence="1">
    <location>
        <begin position="89"/>
        <end position="103"/>
    </location>
</feature>